<dbReference type="EMBL" id="ML978067">
    <property type="protein sequence ID" value="KAF2020240.1"/>
    <property type="molecule type" value="Genomic_DNA"/>
</dbReference>
<reference evidence="3" key="1">
    <citation type="journal article" date="2020" name="Stud. Mycol.">
        <title>101 Dothideomycetes genomes: a test case for predicting lifestyles and emergence of pathogens.</title>
        <authorList>
            <person name="Haridas S."/>
            <person name="Albert R."/>
            <person name="Binder M."/>
            <person name="Bloem J."/>
            <person name="Labutti K."/>
            <person name="Salamov A."/>
            <person name="Andreopoulos B."/>
            <person name="Baker S."/>
            <person name="Barry K."/>
            <person name="Bills G."/>
            <person name="Bluhm B."/>
            <person name="Cannon C."/>
            <person name="Castanera R."/>
            <person name="Culley D."/>
            <person name="Daum C."/>
            <person name="Ezra D."/>
            <person name="Gonzalez J."/>
            <person name="Henrissat B."/>
            <person name="Kuo A."/>
            <person name="Liang C."/>
            <person name="Lipzen A."/>
            <person name="Lutzoni F."/>
            <person name="Magnuson J."/>
            <person name="Mondo S."/>
            <person name="Nolan M."/>
            <person name="Ohm R."/>
            <person name="Pangilinan J."/>
            <person name="Park H.-J."/>
            <person name="Ramirez L."/>
            <person name="Alfaro M."/>
            <person name="Sun H."/>
            <person name="Tritt A."/>
            <person name="Yoshinaga Y."/>
            <person name="Zwiers L.-H."/>
            <person name="Turgeon B."/>
            <person name="Goodwin S."/>
            <person name="Spatafora J."/>
            <person name="Crous P."/>
            <person name="Grigoriev I."/>
        </authorList>
    </citation>
    <scope>NUCLEOTIDE SEQUENCE</scope>
    <source>
        <strain evidence="3">CBS 175.79</strain>
    </source>
</reference>
<gene>
    <name evidence="3" type="ORF">BU24DRAFT_477398</name>
</gene>
<feature type="region of interest" description="Disordered" evidence="1">
    <location>
        <begin position="146"/>
        <end position="167"/>
    </location>
</feature>
<dbReference type="AlphaFoldDB" id="A0A6A5Y628"/>
<feature type="compositionally biased region" description="Low complexity" evidence="1">
    <location>
        <begin position="43"/>
        <end position="59"/>
    </location>
</feature>
<feature type="transmembrane region" description="Helical" evidence="2">
    <location>
        <begin position="177"/>
        <end position="197"/>
    </location>
</feature>
<evidence type="ECO:0000313" key="3">
    <source>
        <dbReference type="EMBL" id="KAF2020240.1"/>
    </source>
</evidence>
<keyword evidence="2" id="KW-1133">Transmembrane helix</keyword>
<dbReference type="RefSeq" id="XP_033388579.1">
    <property type="nucleotide sequence ID" value="XM_033532985.1"/>
</dbReference>
<evidence type="ECO:0000256" key="2">
    <source>
        <dbReference type="SAM" id="Phobius"/>
    </source>
</evidence>
<proteinExistence type="predicted"/>
<name>A0A6A5Y628_9PLEO</name>
<dbReference type="GeneID" id="54290382"/>
<feature type="compositionally biased region" description="Basic and acidic residues" evidence="1">
    <location>
        <begin position="60"/>
        <end position="69"/>
    </location>
</feature>
<protein>
    <submittedName>
        <fullName evidence="3">Uncharacterized protein</fullName>
    </submittedName>
</protein>
<feature type="compositionally biased region" description="Low complexity" evidence="1">
    <location>
        <begin position="73"/>
        <end position="94"/>
    </location>
</feature>
<organism evidence="3 4">
    <name type="scientific">Aaosphaeria arxii CBS 175.79</name>
    <dbReference type="NCBI Taxonomy" id="1450172"/>
    <lineage>
        <taxon>Eukaryota</taxon>
        <taxon>Fungi</taxon>
        <taxon>Dikarya</taxon>
        <taxon>Ascomycota</taxon>
        <taxon>Pezizomycotina</taxon>
        <taxon>Dothideomycetes</taxon>
        <taxon>Pleosporomycetidae</taxon>
        <taxon>Pleosporales</taxon>
        <taxon>Pleosporales incertae sedis</taxon>
        <taxon>Aaosphaeria</taxon>
    </lineage>
</organism>
<dbReference type="Proteomes" id="UP000799778">
    <property type="component" value="Unassembled WGS sequence"/>
</dbReference>
<evidence type="ECO:0000256" key="1">
    <source>
        <dbReference type="SAM" id="MobiDB-lite"/>
    </source>
</evidence>
<keyword evidence="2" id="KW-0812">Transmembrane</keyword>
<keyword evidence="4" id="KW-1185">Reference proteome</keyword>
<accession>A0A6A5Y628</accession>
<keyword evidence="2" id="KW-0472">Membrane</keyword>
<sequence>MTSTQPPPDPGASTPNTMMASLLDVLEAFIAEAESLSPYPFSCSSSVYSSSPTISSSSSPEDHCEHEFNDPETTTTTTTSDSSGSSDSWPSDHSTLVEDRPSSRGTLIVDWDGHGTPVVSWRGRRDSWAAVEFEVEVDVEVAEVMEEDEGEGPELPSAAHSSPLPRRRTRMRRQKRFVLAVVGKVGGWLVGIGRGVFALCGGDEVRRKVRIRKMKAKGSSGDGVGDGEGERMRCRRCRSWDSRGLFESPPPLMREDGIEWVGDREAREEWEREGVGYGTF</sequence>
<dbReference type="OrthoDB" id="3801560at2759"/>
<feature type="region of interest" description="Disordered" evidence="1">
    <location>
        <begin position="43"/>
        <end position="109"/>
    </location>
</feature>
<evidence type="ECO:0000313" key="4">
    <source>
        <dbReference type="Proteomes" id="UP000799778"/>
    </source>
</evidence>